<name>A0ABD5IZM7_9BACL</name>
<gene>
    <name evidence="5" type="ORF">P9850_15710</name>
</gene>
<reference evidence="5 6" key="1">
    <citation type="submission" date="2023-03" db="EMBL/GenBank/DDBJ databases">
        <title>Bacillus Genome Sequencing.</title>
        <authorList>
            <person name="Dunlap C."/>
        </authorList>
    </citation>
    <scope>NUCLEOTIDE SEQUENCE [LARGE SCALE GENOMIC DNA]</scope>
    <source>
        <strain evidence="5 6">NRS-38</strain>
    </source>
</reference>
<evidence type="ECO:0000256" key="3">
    <source>
        <dbReference type="RuleBase" id="RU003476"/>
    </source>
</evidence>
<evidence type="ECO:0000313" key="6">
    <source>
        <dbReference type="Proteomes" id="UP001339962"/>
    </source>
</evidence>
<dbReference type="RefSeq" id="WP_080862632.1">
    <property type="nucleotide sequence ID" value="NZ_JARTLI010000040.1"/>
</dbReference>
<comment type="caution">
    <text evidence="5">The sequence shown here is derived from an EMBL/GenBank/DDBJ whole genome shotgun (WGS) entry which is preliminary data.</text>
</comment>
<dbReference type="PRINTS" id="PR00502">
    <property type="entry name" value="NUDIXFAMILY"/>
</dbReference>
<evidence type="ECO:0000256" key="1">
    <source>
        <dbReference type="ARBA" id="ARBA00001946"/>
    </source>
</evidence>
<evidence type="ECO:0000256" key="2">
    <source>
        <dbReference type="ARBA" id="ARBA00022801"/>
    </source>
</evidence>
<dbReference type="PROSITE" id="PS00893">
    <property type="entry name" value="NUDIX_BOX"/>
    <property type="match status" value="1"/>
</dbReference>
<evidence type="ECO:0000313" key="5">
    <source>
        <dbReference type="EMBL" id="MED5053244.1"/>
    </source>
</evidence>
<proteinExistence type="inferred from homology"/>
<dbReference type="EC" id="3.6.-.-" evidence="5"/>
<dbReference type="SUPFAM" id="SSF55811">
    <property type="entry name" value="Nudix"/>
    <property type="match status" value="1"/>
</dbReference>
<evidence type="ECO:0000259" key="4">
    <source>
        <dbReference type="PROSITE" id="PS51462"/>
    </source>
</evidence>
<comment type="cofactor">
    <cofactor evidence="1">
        <name>Mg(2+)</name>
        <dbReference type="ChEBI" id="CHEBI:18420"/>
    </cofactor>
</comment>
<comment type="similarity">
    <text evidence="3">Belongs to the Nudix hydrolase family.</text>
</comment>
<feature type="domain" description="Nudix hydrolase" evidence="4">
    <location>
        <begin position="8"/>
        <end position="141"/>
    </location>
</feature>
<dbReference type="InterPro" id="IPR020476">
    <property type="entry name" value="Nudix_hydrolase"/>
</dbReference>
<keyword evidence="2 3" id="KW-0378">Hydrolase</keyword>
<dbReference type="Proteomes" id="UP001339962">
    <property type="component" value="Unassembled WGS sequence"/>
</dbReference>
<organism evidence="5 6">
    <name type="scientific">Anoxybacteroides rupiense</name>
    <dbReference type="NCBI Taxonomy" id="311460"/>
    <lineage>
        <taxon>Bacteria</taxon>
        <taxon>Bacillati</taxon>
        <taxon>Bacillota</taxon>
        <taxon>Bacilli</taxon>
        <taxon>Bacillales</taxon>
        <taxon>Anoxybacillaceae</taxon>
        <taxon>Anoxybacteroides</taxon>
    </lineage>
</organism>
<dbReference type="InterPro" id="IPR020084">
    <property type="entry name" value="NUDIX_hydrolase_CS"/>
</dbReference>
<dbReference type="PROSITE" id="PS51462">
    <property type="entry name" value="NUDIX"/>
    <property type="match status" value="1"/>
</dbReference>
<sequence length="165" mass="18453">MKKKRGHVWLAAAGIVLNDAGDWLVVKKKYGGLQGQWSLPAGFVQRGETADEAVIREVEEETGIQAEVIGLIGLRTGVIDDEISDNMMIFLLKALSKKMVIQQDELWTAAFLSKESLLSDSSASTLLQHLLKAWPLSYFHFHNGLDPGEPFGYTKYHVYFKNSKN</sequence>
<dbReference type="Gene3D" id="3.90.79.10">
    <property type="entry name" value="Nucleoside Triphosphate Pyrophosphohydrolase"/>
    <property type="match status" value="1"/>
</dbReference>
<protein>
    <submittedName>
        <fullName evidence="5">NUDIX hydrolase</fullName>
        <ecNumber evidence="5">3.6.-.-</ecNumber>
    </submittedName>
</protein>
<dbReference type="PANTHER" id="PTHR43046">
    <property type="entry name" value="GDP-MANNOSE MANNOSYL HYDROLASE"/>
    <property type="match status" value="1"/>
</dbReference>
<dbReference type="AlphaFoldDB" id="A0ABD5IZM7"/>
<dbReference type="Pfam" id="PF00293">
    <property type="entry name" value="NUDIX"/>
    <property type="match status" value="1"/>
</dbReference>
<accession>A0ABD5IZM7</accession>
<dbReference type="PANTHER" id="PTHR43046:SF2">
    <property type="entry name" value="8-OXO-DGTP DIPHOSPHATASE-RELATED"/>
    <property type="match status" value="1"/>
</dbReference>
<dbReference type="InterPro" id="IPR000086">
    <property type="entry name" value="NUDIX_hydrolase_dom"/>
</dbReference>
<dbReference type="InterPro" id="IPR015797">
    <property type="entry name" value="NUDIX_hydrolase-like_dom_sf"/>
</dbReference>
<dbReference type="GO" id="GO:0016787">
    <property type="term" value="F:hydrolase activity"/>
    <property type="evidence" value="ECO:0007669"/>
    <property type="project" value="UniProtKB-KW"/>
</dbReference>
<dbReference type="EMBL" id="JARTLI010000040">
    <property type="protein sequence ID" value="MED5053244.1"/>
    <property type="molecule type" value="Genomic_DNA"/>
</dbReference>